<protein>
    <submittedName>
        <fullName evidence="15">Uncharacterized protein</fullName>
    </submittedName>
</protein>
<dbReference type="SMART" id="SM00508">
    <property type="entry name" value="PostSET"/>
    <property type="match status" value="1"/>
</dbReference>
<dbReference type="InterPro" id="IPR025794">
    <property type="entry name" value="H3-K9-MeTrfase_plant"/>
</dbReference>
<dbReference type="PROSITE" id="PS50867">
    <property type="entry name" value="PRE_SET"/>
    <property type="match status" value="1"/>
</dbReference>
<dbReference type="SMART" id="SM00466">
    <property type="entry name" value="SRA"/>
    <property type="match status" value="1"/>
</dbReference>
<dbReference type="Pfam" id="PF05033">
    <property type="entry name" value="Pre-SET"/>
    <property type="match status" value="1"/>
</dbReference>
<evidence type="ECO:0000259" key="11">
    <source>
        <dbReference type="PROSITE" id="PS50280"/>
    </source>
</evidence>
<evidence type="ECO:0000256" key="5">
    <source>
        <dbReference type="ARBA" id="ARBA00022691"/>
    </source>
</evidence>
<keyword evidence="3" id="KW-0489">Methyltransferase</keyword>
<dbReference type="Pfam" id="PF02182">
    <property type="entry name" value="SAD_SRA"/>
    <property type="match status" value="1"/>
</dbReference>
<evidence type="ECO:0000256" key="7">
    <source>
        <dbReference type="ARBA" id="ARBA00023242"/>
    </source>
</evidence>
<dbReference type="Gene3D" id="2.170.270.10">
    <property type="entry name" value="SET domain"/>
    <property type="match status" value="1"/>
</dbReference>
<feature type="region of interest" description="Disordered" evidence="10">
    <location>
        <begin position="533"/>
        <end position="557"/>
    </location>
</feature>
<evidence type="ECO:0000259" key="12">
    <source>
        <dbReference type="PROSITE" id="PS50867"/>
    </source>
</evidence>
<dbReference type="GO" id="GO:0042054">
    <property type="term" value="F:histone methyltransferase activity"/>
    <property type="evidence" value="ECO:0007669"/>
    <property type="project" value="InterPro"/>
</dbReference>
<evidence type="ECO:0000259" key="13">
    <source>
        <dbReference type="PROSITE" id="PS50868"/>
    </source>
</evidence>
<dbReference type="GO" id="GO:0003690">
    <property type="term" value="F:double-stranded DNA binding"/>
    <property type="evidence" value="ECO:0007669"/>
    <property type="project" value="TreeGrafter"/>
</dbReference>
<name>A0A9Q0GGD9_9ROSI</name>
<evidence type="ECO:0000256" key="3">
    <source>
        <dbReference type="ARBA" id="ARBA00022603"/>
    </source>
</evidence>
<gene>
    <name evidence="15" type="ORF">Tsubulata_015849</name>
</gene>
<dbReference type="SUPFAM" id="SSF82199">
    <property type="entry name" value="SET domain"/>
    <property type="match status" value="1"/>
</dbReference>
<evidence type="ECO:0000256" key="10">
    <source>
        <dbReference type="SAM" id="MobiDB-lite"/>
    </source>
</evidence>
<dbReference type="PANTHER" id="PTHR45660:SF46">
    <property type="entry name" value="HISTONE-LYSINE N-METHYLTRANSFERASE, H3 LYSINE-9 SPECIFIC SUVH6"/>
    <property type="match status" value="1"/>
</dbReference>
<keyword evidence="8" id="KW-0137">Centromere</keyword>
<keyword evidence="7 9" id="KW-0539">Nucleus</keyword>
<feature type="domain" description="Post-SET" evidence="13">
    <location>
        <begin position="1122"/>
        <end position="1138"/>
    </location>
</feature>
<feature type="domain" description="SET" evidence="11">
    <location>
        <begin position="961"/>
        <end position="1108"/>
    </location>
</feature>
<dbReference type="SMART" id="SM00468">
    <property type="entry name" value="PreSET"/>
    <property type="match status" value="1"/>
</dbReference>
<dbReference type="GO" id="GO:0008270">
    <property type="term" value="F:zinc ion binding"/>
    <property type="evidence" value="ECO:0007669"/>
    <property type="project" value="InterPro"/>
</dbReference>
<keyword evidence="4" id="KW-0808">Transferase</keyword>
<dbReference type="InterPro" id="IPR003105">
    <property type="entry name" value="SRA_YDG"/>
</dbReference>
<evidence type="ECO:0000256" key="1">
    <source>
        <dbReference type="ARBA" id="ARBA00004584"/>
    </source>
</evidence>
<dbReference type="PROSITE" id="PS51575">
    <property type="entry name" value="SAM_MT43_SUVAR39_2"/>
    <property type="match status" value="1"/>
</dbReference>
<dbReference type="GO" id="GO:0000775">
    <property type="term" value="C:chromosome, centromeric region"/>
    <property type="evidence" value="ECO:0007669"/>
    <property type="project" value="UniProtKB-SubCell"/>
</dbReference>
<dbReference type="AlphaFoldDB" id="A0A9Q0GGD9"/>
<proteinExistence type="predicted"/>
<feature type="domain" description="Pre-SET" evidence="12">
    <location>
        <begin position="898"/>
        <end position="958"/>
    </location>
</feature>
<dbReference type="InterPro" id="IPR001214">
    <property type="entry name" value="SET_dom"/>
</dbReference>
<organism evidence="15 16">
    <name type="scientific">Turnera subulata</name>
    <dbReference type="NCBI Taxonomy" id="218843"/>
    <lineage>
        <taxon>Eukaryota</taxon>
        <taxon>Viridiplantae</taxon>
        <taxon>Streptophyta</taxon>
        <taxon>Embryophyta</taxon>
        <taxon>Tracheophyta</taxon>
        <taxon>Spermatophyta</taxon>
        <taxon>Magnoliopsida</taxon>
        <taxon>eudicotyledons</taxon>
        <taxon>Gunneridae</taxon>
        <taxon>Pentapetalae</taxon>
        <taxon>rosids</taxon>
        <taxon>fabids</taxon>
        <taxon>Malpighiales</taxon>
        <taxon>Passifloraceae</taxon>
        <taxon>Turnera</taxon>
    </lineage>
</organism>
<dbReference type="EMBL" id="JAKUCV010001015">
    <property type="protein sequence ID" value="KAJ4848064.1"/>
    <property type="molecule type" value="Genomic_DNA"/>
</dbReference>
<evidence type="ECO:0000256" key="2">
    <source>
        <dbReference type="ARBA" id="ARBA00022454"/>
    </source>
</evidence>
<dbReference type="GO" id="GO:0005634">
    <property type="term" value="C:nucleus"/>
    <property type="evidence" value="ECO:0007669"/>
    <property type="project" value="UniProtKB-SubCell"/>
</dbReference>
<dbReference type="GO" id="GO:0032259">
    <property type="term" value="P:methylation"/>
    <property type="evidence" value="ECO:0007669"/>
    <property type="project" value="UniProtKB-KW"/>
</dbReference>
<keyword evidence="6" id="KW-0156">Chromatin regulator</keyword>
<evidence type="ECO:0000259" key="14">
    <source>
        <dbReference type="PROSITE" id="PS51015"/>
    </source>
</evidence>
<dbReference type="PANTHER" id="PTHR45660">
    <property type="entry name" value="HISTONE-LYSINE N-METHYLTRANSFERASE SETMAR"/>
    <property type="match status" value="1"/>
</dbReference>
<keyword evidence="2" id="KW-0158">Chromosome</keyword>
<dbReference type="InterPro" id="IPR003616">
    <property type="entry name" value="Post-SET_dom"/>
</dbReference>
<feature type="compositionally biased region" description="Low complexity" evidence="10">
    <location>
        <begin position="66"/>
        <end position="81"/>
    </location>
</feature>
<dbReference type="InterPro" id="IPR015947">
    <property type="entry name" value="PUA-like_sf"/>
</dbReference>
<dbReference type="InterPro" id="IPR007728">
    <property type="entry name" value="Pre-SET_dom"/>
</dbReference>
<dbReference type="InterPro" id="IPR046341">
    <property type="entry name" value="SET_dom_sf"/>
</dbReference>
<dbReference type="Proteomes" id="UP001141552">
    <property type="component" value="Unassembled WGS sequence"/>
</dbReference>
<dbReference type="PROSITE" id="PS50868">
    <property type="entry name" value="POST_SET"/>
    <property type="match status" value="1"/>
</dbReference>
<reference evidence="15" key="1">
    <citation type="submission" date="2022-02" db="EMBL/GenBank/DDBJ databases">
        <authorList>
            <person name="Henning P.M."/>
            <person name="McCubbin A.G."/>
            <person name="Shore J.S."/>
        </authorList>
    </citation>
    <scope>NUCLEOTIDE SEQUENCE</scope>
    <source>
        <strain evidence="15">F60SS</strain>
        <tissue evidence="15">Leaves</tissue>
    </source>
</reference>
<feature type="compositionally biased region" description="Polar residues" evidence="10">
    <location>
        <begin position="9"/>
        <end position="21"/>
    </location>
</feature>
<dbReference type="OrthoDB" id="5792673at2759"/>
<feature type="region of interest" description="Disordered" evidence="10">
    <location>
        <begin position="1"/>
        <end position="90"/>
    </location>
</feature>
<dbReference type="PROSITE" id="PS50280">
    <property type="entry name" value="SET"/>
    <property type="match status" value="1"/>
</dbReference>
<dbReference type="InterPro" id="IPR036987">
    <property type="entry name" value="SRA-YDG_sf"/>
</dbReference>
<accession>A0A9Q0GGD9</accession>
<dbReference type="InterPro" id="IPR051357">
    <property type="entry name" value="H3K9_HMTase_SUVAR3-9"/>
</dbReference>
<evidence type="ECO:0000256" key="8">
    <source>
        <dbReference type="ARBA" id="ARBA00023328"/>
    </source>
</evidence>
<dbReference type="PROSITE" id="PS51015">
    <property type="entry name" value="YDG"/>
    <property type="match status" value="1"/>
</dbReference>
<comment type="caution">
    <text evidence="15">The sequence shown here is derived from an EMBL/GenBank/DDBJ whole genome shotgun (WGS) entry which is preliminary data.</text>
</comment>
<evidence type="ECO:0000256" key="9">
    <source>
        <dbReference type="PROSITE-ProRule" id="PRU00358"/>
    </source>
</evidence>
<dbReference type="SUPFAM" id="SSF88697">
    <property type="entry name" value="PUA domain-like"/>
    <property type="match status" value="1"/>
</dbReference>
<comment type="subcellular location">
    <subcellularLocation>
        <location evidence="1">Chromosome</location>
        <location evidence="1">Centromere</location>
    </subcellularLocation>
    <subcellularLocation>
        <location evidence="9">Nucleus</location>
    </subcellularLocation>
</comment>
<dbReference type="SMART" id="SM00317">
    <property type="entry name" value="SET"/>
    <property type="match status" value="1"/>
</dbReference>
<evidence type="ECO:0000313" key="16">
    <source>
        <dbReference type="Proteomes" id="UP001141552"/>
    </source>
</evidence>
<sequence>MGFAGSAQPPVSSCKMVSSGSHDSDKANSGRFPMANGGAPKYKRRKVSAIRDFPPGCGPLANRPTAEAAGADAGVGAVESSGQKRERDDVRVEDGIEAVGEGVTAFPAETVGKINDVEMKGDEVGVLSDLVNRLESVNVDTVVMPVIEAVETLNDSTVVELKPVVTPVPEAVDTLNDAAVAEPVATVVSEGVETLNDATVAEPVATVVPEAVETLNNATVVEPLVMPKSEAVETSNNATVVEPLVTPKSEPVETLNNSTVIEPVVWRGPDAVGTLDDVNKAEPLEVDKVNVAKDPNMANVDTKTGERGIRIYPPRRRIPAVRDFPPGCGRNAPCTSKDKHPEVLASTENGCVVQTKSEAAIENILQEVMKDVEHVGNVIEHEDAESSRLGIISRQTLDTVKAEPDALAIKVEKNLDEVGPSSDNGVQVAQDNIHGKGFESERENLRKESVVNMEYGRSGKKLPEPSGGNNLVLEKGFESSVHALGRQLVLGIMAERNGPWSQERGLHKHSELAGGGTTDRKCIRNDFVMLERPRPAPRTTSTNVENSGKPYGKEKSFPTKKEGLVFGQMVGLDEEDRLKHSGESDGFQLVRRQKKDYAVNLPPSGPSSSRVKDSGNDAIFARKKVRETLRLFHTVCRRLLQEEEAKPKEAKTRLFRVDLLASKILKQEGKYINTGKQIVGSVPGVEIGDEFHYRVELNVIGLHRPIQGGIDYLKEGGKLFATSIVASGGYDDDTGESDVLIYSGQGGNITSADKEPEDQKLERGNLALKNSIDSKNPVRVIFGNTKPSDSTDSKGGKIYIYNGLYEVKKCWQELGSHGKLVFKFKLVRLPNQAELAWKEVKKSKNFKAREGICVSDISEGKESIPICAVNTIDSEKPPPFQYVTKMIYPDRCNPIPPKGCDCINGCSDLVKCSCVAKNGGEIPFNHNGAIVQTKPLVFECGPSCKCPPSCHNRVSQHGIRFQLEIFKTESRGWGVRSLNSIPSGSFICEYAGELLEEKEAELRTGNDEYLFDIGNQYDDFLGEELLAIMPKAHSKALRSNAPPGVENCGFTIDAAQYGNVGRFINHSCSPNLYAQNVIYDHDDKRIPHIMFFAAENIPPLQELAYDYNYMQDQVFDSSGNVKKKKCYCGSIECTGWMY</sequence>
<reference evidence="15" key="2">
    <citation type="journal article" date="2023" name="Plants (Basel)">
        <title>Annotation of the Turnera subulata (Passifloraceae) Draft Genome Reveals the S-Locus Evolved after the Divergence of Turneroideae from Passifloroideae in a Stepwise Manner.</title>
        <authorList>
            <person name="Henning P.M."/>
            <person name="Roalson E.H."/>
            <person name="Mir W."/>
            <person name="McCubbin A.G."/>
            <person name="Shore J.S."/>
        </authorList>
    </citation>
    <scope>NUCLEOTIDE SEQUENCE</scope>
    <source>
        <strain evidence="15">F60SS</strain>
    </source>
</reference>
<dbReference type="Pfam" id="PF00856">
    <property type="entry name" value="SET"/>
    <property type="match status" value="1"/>
</dbReference>
<dbReference type="Gene3D" id="2.30.280.10">
    <property type="entry name" value="SRA-YDG"/>
    <property type="match status" value="1"/>
</dbReference>
<keyword evidence="16" id="KW-1185">Reference proteome</keyword>
<evidence type="ECO:0000313" key="15">
    <source>
        <dbReference type="EMBL" id="KAJ4848064.1"/>
    </source>
</evidence>
<feature type="domain" description="YDG" evidence="14">
    <location>
        <begin position="680"/>
        <end position="828"/>
    </location>
</feature>
<evidence type="ECO:0000256" key="6">
    <source>
        <dbReference type="ARBA" id="ARBA00022853"/>
    </source>
</evidence>
<keyword evidence="5" id="KW-0949">S-adenosyl-L-methionine</keyword>
<evidence type="ECO:0000256" key="4">
    <source>
        <dbReference type="ARBA" id="ARBA00022679"/>
    </source>
</evidence>